<feature type="transmembrane region" description="Helical" evidence="9">
    <location>
        <begin position="405"/>
        <end position="427"/>
    </location>
</feature>
<proteinExistence type="predicted"/>
<name>A0A977LK78_9NEOP</name>
<dbReference type="PANTHER" id="PTHR42829:SF2">
    <property type="entry name" value="NADH-UBIQUINONE OXIDOREDUCTASE CHAIN 5"/>
    <property type="match status" value="1"/>
</dbReference>
<geneLocation type="mitochondrion" evidence="11"/>
<reference evidence="11" key="1">
    <citation type="journal article" date="2022" name="Zookeys">
        <title>Xenos yangi sp. nov.: A new twisted-wing parasite species (Strepsiptera, Xenidae) from Gaoligong Mountains, Southwest China.</title>
        <authorList>
            <person name="Dong Z."/>
            <person name="Liu X."/>
            <person name="Mao C."/>
            <person name="He J."/>
            <person name="Li X."/>
        </authorList>
    </citation>
    <scope>NUCLEOTIDE SEQUENCE</scope>
</reference>
<feature type="transmembrane region" description="Helical" evidence="9">
    <location>
        <begin position="78"/>
        <end position="96"/>
    </location>
</feature>
<evidence type="ECO:0000256" key="1">
    <source>
        <dbReference type="ARBA" id="ARBA00003257"/>
    </source>
</evidence>
<comment type="catalytic activity">
    <reaction evidence="8">
        <text>a ubiquinone + NADH + 5 H(+)(in) = a ubiquinol + NAD(+) + 4 H(+)(out)</text>
        <dbReference type="Rhea" id="RHEA:29091"/>
        <dbReference type="Rhea" id="RHEA-COMP:9565"/>
        <dbReference type="Rhea" id="RHEA-COMP:9566"/>
        <dbReference type="ChEBI" id="CHEBI:15378"/>
        <dbReference type="ChEBI" id="CHEBI:16389"/>
        <dbReference type="ChEBI" id="CHEBI:17976"/>
        <dbReference type="ChEBI" id="CHEBI:57540"/>
        <dbReference type="ChEBI" id="CHEBI:57945"/>
        <dbReference type="EC" id="7.1.1.2"/>
    </reaction>
</comment>
<dbReference type="GO" id="GO:0003954">
    <property type="term" value="F:NADH dehydrogenase activity"/>
    <property type="evidence" value="ECO:0007669"/>
    <property type="project" value="TreeGrafter"/>
</dbReference>
<dbReference type="GO" id="GO:0015990">
    <property type="term" value="P:electron transport coupled proton transport"/>
    <property type="evidence" value="ECO:0007669"/>
    <property type="project" value="TreeGrafter"/>
</dbReference>
<dbReference type="AlphaFoldDB" id="A0A977LK78"/>
<feature type="transmembrane region" description="Helical" evidence="9">
    <location>
        <begin position="39"/>
        <end position="66"/>
    </location>
</feature>
<feature type="transmembrane region" description="Helical" evidence="9">
    <location>
        <begin position="314"/>
        <end position="341"/>
    </location>
</feature>
<keyword evidence="11" id="KW-0496">Mitochondrion</keyword>
<feature type="transmembrane region" description="Helical" evidence="9">
    <location>
        <begin position="433"/>
        <end position="453"/>
    </location>
</feature>
<evidence type="ECO:0000256" key="4">
    <source>
        <dbReference type="ARBA" id="ARBA00022692"/>
    </source>
</evidence>
<dbReference type="InterPro" id="IPR001750">
    <property type="entry name" value="ND/Mrp_TM"/>
</dbReference>
<dbReference type="GO" id="GO:0042773">
    <property type="term" value="P:ATP synthesis coupled electron transport"/>
    <property type="evidence" value="ECO:0007669"/>
    <property type="project" value="InterPro"/>
</dbReference>
<feature type="domain" description="NADH:quinone oxidoreductase/Mrp antiporter transmembrane" evidence="10">
    <location>
        <begin position="97"/>
        <end position="367"/>
    </location>
</feature>
<comment type="function">
    <text evidence="1">Core subunit of the mitochondrial membrane respiratory chain NADH dehydrogenase (Complex I) that is believed to belong to the minimal assembly required for catalysis. Complex I functions in the transfer of electrons from NADH to the respiratory chain. The immediate electron acceptor for the enzyme is believed to be ubiquinone.</text>
</comment>
<feature type="transmembrane region" description="Helical" evidence="9">
    <location>
        <begin position="282"/>
        <end position="302"/>
    </location>
</feature>
<dbReference type="GO" id="GO:0008137">
    <property type="term" value="F:NADH dehydrogenase (ubiquinone) activity"/>
    <property type="evidence" value="ECO:0007669"/>
    <property type="project" value="UniProtKB-EC"/>
</dbReference>
<keyword evidence="4 9" id="KW-0812">Transmembrane</keyword>
<feature type="transmembrane region" description="Helical" evidence="9">
    <location>
        <begin position="167"/>
        <end position="190"/>
    </location>
</feature>
<gene>
    <name evidence="11" type="primary">nad5</name>
</gene>
<evidence type="ECO:0000256" key="8">
    <source>
        <dbReference type="ARBA" id="ARBA00049551"/>
    </source>
</evidence>
<evidence type="ECO:0000259" key="10">
    <source>
        <dbReference type="Pfam" id="PF00361"/>
    </source>
</evidence>
<evidence type="ECO:0000256" key="6">
    <source>
        <dbReference type="ARBA" id="ARBA00023136"/>
    </source>
</evidence>
<organism evidence="11">
    <name type="scientific">Xenos yangi</name>
    <dbReference type="NCBI Taxonomy" id="2980483"/>
    <lineage>
        <taxon>Eukaryota</taxon>
        <taxon>Metazoa</taxon>
        <taxon>Ecdysozoa</taxon>
        <taxon>Arthropoda</taxon>
        <taxon>Hexapoda</taxon>
        <taxon>Insecta</taxon>
        <taxon>Pterygota</taxon>
        <taxon>Neoptera</taxon>
        <taxon>Endopterygota</taxon>
        <taxon>Strepsiptera</taxon>
        <taxon>Stylopidia</taxon>
        <taxon>Xenidae</taxon>
        <taxon>Xenos</taxon>
    </lineage>
</organism>
<dbReference type="InterPro" id="IPR003945">
    <property type="entry name" value="NU5C-like"/>
</dbReference>
<dbReference type="EMBL" id="OK329872">
    <property type="protein sequence ID" value="UXG18695.1"/>
    <property type="molecule type" value="Genomic_DNA"/>
</dbReference>
<sequence length="538" mass="64348">MYFKMSLVIFYSLMYMLFMMMYFDLFIEWEIFMSNSLDFGFIMILDWMSVIFLFILFIISLSVIIYSKEYMYDDKFNNRFIILIMLFILSMVFLIISPNFIMVLLGWDGLGLISFCLISFYQNVKSLNASIITFFFNRMGDSFIYVMLFFILKINSYNFYFYEINKFGSLSLMCLFFACMTKSAQVPFSVWLPLAMAAPTPVSSLVHSSTLVTSGVFLLIRFESYIYLNCFFEVLFVITLLLSSISACLENDMKKIIALSTLSQLSLMMVMLMEGFLEVCFLHLLVHAAIKCLLFLCSGYIIHSFNSEQDIRMLSSFVSFYPVMIGYLNISFMSLMGLPFLSAYYTKDFFLEIMYLYSFNSLFVMVMIYFSIMLTVMYSFRLIYNLNFSWFYFSPWVNFFKDYNFIISLFILLSISLVMGSLMMWMISLSMNLFLFNLWVKLFVYFIMFYGYFISFYKFKSIYFQNLFFFEDLINQNKYFYLWMNLFNKMVEIGWGEKIGGMSIYLNYKNMVMNYFNFHLLKSQYIFIFFIIFMFYLI</sequence>
<keyword evidence="5 9" id="KW-1133">Transmembrane helix</keyword>
<comment type="subcellular location">
    <subcellularLocation>
        <location evidence="2">Membrane</location>
        <topology evidence="2">Multi-pass membrane protein</topology>
    </subcellularLocation>
</comment>
<evidence type="ECO:0000256" key="9">
    <source>
        <dbReference type="SAM" id="Phobius"/>
    </source>
</evidence>
<feature type="transmembrane region" description="Helical" evidence="9">
    <location>
        <begin position="515"/>
        <end position="537"/>
    </location>
</feature>
<feature type="transmembrane region" description="Helical" evidence="9">
    <location>
        <begin position="361"/>
        <end position="384"/>
    </location>
</feature>
<feature type="transmembrane region" description="Helical" evidence="9">
    <location>
        <begin position="226"/>
        <end position="249"/>
    </location>
</feature>
<feature type="transmembrane region" description="Helical" evidence="9">
    <location>
        <begin position="7"/>
        <end position="27"/>
    </location>
</feature>
<feature type="transmembrane region" description="Helical" evidence="9">
    <location>
        <begin position="202"/>
        <end position="220"/>
    </location>
</feature>
<dbReference type="PANTHER" id="PTHR42829">
    <property type="entry name" value="NADH-UBIQUINONE OXIDOREDUCTASE CHAIN 5"/>
    <property type="match status" value="1"/>
</dbReference>
<keyword evidence="6 9" id="KW-0472">Membrane</keyword>
<dbReference type="PRINTS" id="PR01434">
    <property type="entry name" value="NADHDHGNASE5"/>
</dbReference>
<evidence type="ECO:0000256" key="7">
    <source>
        <dbReference type="ARBA" id="ARBA00031027"/>
    </source>
</evidence>
<accession>A0A977LK78</accession>
<dbReference type="Pfam" id="PF00361">
    <property type="entry name" value="Proton_antipo_M"/>
    <property type="match status" value="1"/>
</dbReference>
<protein>
    <recommendedName>
        <fullName evidence="3">NADH:ubiquinone reductase (H(+)-translocating)</fullName>
        <ecNumber evidence="3">7.1.1.2</ecNumber>
    </recommendedName>
    <alternativeName>
        <fullName evidence="7">NADH dehydrogenase subunit 5</fullName>
    </alternativeName>
</protein>
<evidence type="ECO:0000256" key="5">
    <source>
        <dbReference type="ARBA" id="ARBA00022989"/>
    </source>
</evidence>
<evidence type="ECO:0000313" key="11">
    <source>
        <dbReference type="EMBL" id="UXG18695.1"/>
    </source>
</evidence>
<dbReference type="EC" id="7.1.1.2" evidence="3"/>
<evidence type="ECO:0000256" key="2">
    <source>
        <dbReference type="ARBA" id="ARBA00004141"/>
    </source>
</evidence>
<evidence type="ECO:0000256" key="3">
    <source>
        <dbReference type="ARBA" id="ARBA00012944"/>
    </source>
</evidence>
<dbReference type="GO" id="GO:0016020">
    <property type="term" value="C:membrane"/>
    <property type="evidence" value="ECO:0007669"/>
    <property type="project" value="UniProtKB-SubCell"/>
</dbReference>